<dbReference type="InterPro" id="IPR050769">
    <property type="entry name" value="NAT_camello-type"/>
</dbReference>
<dbReference type="EMBL" id="JAVRIA010000004">
    <property type="protein sequence ID" value="MDT0558788.1"/>
    <property type="molecule type" value="Genomic_DNA"/>
</dbReference>
<dbReference type="PANTHER" id="PTHR13947">
    <property type="entry name" value="GNAT FAMILY N-ACETYLTRANSFERASE"/>
    <property type="match status" value="1"/>
</dbReference>
<dbReference type="InterPro" id="IPR000182">
    <property type="entry name" value="GNAT_dom"/>
</dbReference>
<proteinExistence type="predicted"/>
<keyword evidence="4" id="KW-1185">Reference proteome</keyword>
<dbReference type="Pfam" id="PF00583">
    <property type="entry name" value="Acetyltransf_1"/>
    <property type="match status" value="1"/>
</dbReference>
<dbReference type="RefSeq" id="WP_311427553.1">
    <property type="nucleotide sequence ID" value="NZ_JAVRIA010000004.1"/>
</dbReference>
<organism evidence="3 4">
    <name type="scientific">Microcosmobacter mediterraneus</name>
    <dbReference type="NCBI Taxonomy" id="3075607"/>
    <lineage>
        <taxon>Bacteria</taxon>
        <taxon>Pseudomonadati</taxon>
        <taxon>Bacteroidota</taxon>
        <taxon>Flavobacteriia</taxon>
        <taxon>Flavobacteriales</taxon>
        <taxon>Flavobacteriaceae</taxon>
        <taxon>Microcosmobacter</taxon>
    </lineage>
</organism>
<dbReference type="PROSITE" id="PS51186">
    <property type="entry name" value="GNAT"/>
    <property type="match status" value="1"/>
</dbReference>
<protein>
    <submittedName>
        <fullName evidence="3">GNAT family N-acetyltransferase</fullName>
    </submittedName>
</protein>
<accession>A0ABU2YKU9</accession>
<keyword evidence="1" id="KW-0808">Transferase</keyword>
<dbReference type="PANTHER" id="PTHR13947:SF37">
    <property type="entry name" value="LD18367P"/>
    <property type="match status" value="1"/>
</dbReference>
<evidence type="ECO:0000313" key="3">
    <source>
        <dbReference type="EMBL" id="MDT0558788.1"/>
    </source>
</evidence>
<feature type="domain" description="N-acetyltransferase" evidence="2">
    <location>
        <begin position="3"/>
        <end position="154"/>
    </location>
</feature>
<evidence type="ECO:0000313" key="4">
    <source>
        <dbReference type="Proteomes" id="UP001259492"/>
    </source>
</evidence>
<evidence type="ECO:0000259" key="2">
    <source>
        <dbReference type="PROSITE" id="PS51186"/>
    </source>
</evidence>
<dbReference type="Gene3D" id="3.40.630.30">
    <property type="match status" value="1"/>
</dbReference>
<dbReference type="CDD" id="cd04301">
    <property type="entry name" value="NAT_SF"/>
    <property type="match status" value="1"/>
</dbReference>
<reference evidence="3 4" key="1">
    <citation type="submission" date="2023-09" db="EMBL/GenBank/DDBJ databases">
        <authorList>
            <person name="Rey-Velasco X."/>
        </authorList>
    </citation>
    <scope>NUCLEOTIDE SEQUENCE [LARGE SCALE GENOMIC DNA]</scope>
    <source>
        <strain evidence="3 4">W332</strain>
    </source>
</reference>
<evidence type="ECO:0000256" key="1">
    <source>
        <dbReference type="ARBA" id="ARBA00022679"/>
    </source>
</evidence>
<sequence length="154" mass="18449">MIVNIINYHKDYKQYFYDFNKEWLQTYFYVEPFDEEVLSKPETYIINKGGYIFFAKLNDQIVGTVALMPLEKPNEFELTKMAVHTEYRGRHIGQQLLEHCIEFAKNKGLPKLLLYSSTKLKNAIYIYRKYGFVELPLETNCKYKRSDIKMELVF</sequence>
<dbReference type="Proteomes" id="UP001259492">
    <property type="component" value="Unassembled WGS sequence"/>
</dbReference>
<name>A0ABU2YKU9_9FLAO</name>
<comment type="caution">
    <text evidence="3">The sequence shown here is derived from an EMBL/GenBank/DDBJ whole genome shotgun (WGS) entry which is preliminary data.</text>
</comment>
<gene>
    <name evidence="3" type="ORF">RM697_09020</name>
</gene>
<dbReference type="InterPro" id="IPR016181">
    <property type="entry name" value="Acyl_CoA_acyltransferase"/>
</dbReference>
<dbReference type="SUPFAM" id="SSF55729">
    <property type="entry name" value="Acyl-CoA N-acyltransferases (Nat)"/>
    <property type="match status" value="1"/>
</dbReference>